<organism evidence="15 18">
    <name type="scientific">Yersinia pekkanenii</name>
    <dbReference type="NCBI Taxonomy" id="1288385"/>
    <lineage>
        <taxon>Bacteria</taxon>
        <taxon>Pseudomonadati</taxon>
        <taxon>Pseudomonadota</taxon>
        <taxon>Gammaproteobacteria</taxon>
        <taxon>Enterobacterales</taxon>
        <taxon>Yersiniaceae</taxon>
        <taxon>Yersinia</taxon>
    </lineage>
</organism>
<evidence type="ECO:0000313" key="16">
    <source>
        <dbReference type="EMBL" id="CRY66137.1"/>
    </source>
</evidence>
<dbReference type="EMBL" id="CQAZ01000004">
    <property type="protein sequence ID" value="CNH18243.1"/>
    <property type="molecule type" value="Genomic_DNA"/>
</dbReference>
<dbReference type="FunFam" id="3.20.10.10:FF:000002">
    <property type="entry name" value="D-alanine aminotransferase"/>
    <property type="match status" value="1"/>
</dbReference>
<dbReference type="PANTHER" id="PTHR42743">
    <property type="entry name" value="AMINO-ACID AMINOTRANSFERASE"/>
    <property type="match status" value="1"/>
</dbReference>
<comment type="catalytic activity">
    <reaction evidence="9">
        <text>4-amino-4-deoxychorismate = 4-aminobenzoate + pyruvate + H(+)</text>
        <dbReference type="Rhea" id="RHEA:16201"/>
        <dbReference type="ChEBI" id="CHEBI:15361"/>
        <dbReference type="ChEBI" id="CHEBI:15378"/>
        <dbReference type="ChEBI" id="CHEBI:17836"/>
        <dbReference type="ChEBI" id="CHEBI:58406"/>
        <dbReference type="EC" id="4.1.3.38"/>
    </reaction>
</comment>
<dbReference type="OrthoDB" id="9805628at2"/>
<name>A0A0T9NMQ6_9GAMM</name>
<comment type="pathway">
    <text evidence="7">Cofactor biosynthesis; tetrahydrofolate biosynthesis; 4-aminobenzoate from chorismate: step 2/2.</text>
</comment>
<dbReference type="GO" id="GO:0046656">
    <property type="term" value="P:folic acid biosynthetic process"/>
    <property type="evidence" value="ECO:0007669"/>
    <property type="project" value="UniProtKB-KW"/>
</dbReference>
<comment type="similarity">
    <text evidence="2 13">Belongs to the class-IV pyridoxal-phosphate-dependent aminotransferase family.</text>
</comment>
<dbReference type="NCBIfam" id="NF004761">
    <property type="entry name" value="PRK06092.1"/>
    <property type="match status" value="1"/>
</dbReference>
<dbReference type="InterPro" id="IPR017824">
    <property type="entry name" value="Aminodeoxychorismate_lyase_IV"/>
</dbReference>
<evidence type="ECO:0000313" key="15">
    <source>
        <dbReference type="EMBL" id="CNH18243.1"/>
    </source>
</evidence>
<proteinExistence type="inferred from homology"/>
<dbReference type="GO" id="GO:0005829">
    <property type="term" value="C:cytosol"/>
    <property type="evidence" value="ECO:0007669"/>
    <property type="project" value="TreeGrafter"/>
</dbReference>
<evidence type="ECO:0000256" key="10">
    <source>
        <dbReference type="ARBA" id="ARBA00054027"/>
    </source>
</evidence>
<dbReference type="EMBL" id="CWJL01000006">
    <property type="protein sequence ID" value="CRY66137.1"/>
    <property type="molecule type" value="Genomic_DNA"/>
</dbReference>
<evidence type="ECO:0000256" key="14">
    <source>
        <dbReference type="RuleBase" id="RU004516"/>
    </source>
</evidence>
<evidence type="ECO:0000256" key="13">
    <source>
        <dbReference type="RuleBase" id="RU004106"/>
    </source>
</evidence>
<keyword evidence="17" id="KW-1185">Reference proteome</keyword>
<evidence type="ECO:0000256" key="3">
    <source>
        <dbReference type="ARBA" id="ARBA00011738"/>
    </source>
</evidence>
<dbReference type="PANTHER" id="PTHR42743:SF2">
    <property type="entry name" value="AMINODEOXYCHORISMATE LYASE"/>
    <property type="match status" value="1"/>
</dbReference>
<dbReference type="InterPro" id="IPR043132">
    <property type="entry name" value="BCAT-like_C"/>
</dbReference>
<dbReference type="Proteomes" id="UP000045840">
    <property type="component" value="Unassembled WGS sequence"/>
</dbReference>
<dbReference type="EC" id="4.1.3.38" evidence="8 12"/>
<evidence type="ECO:0000313" key="17">
    <source>
        <dbReference type="Proteomes" id="UP000044625"/>
    </source>
</evidence>
<dbReference type="InterPro" id="IPR001544">
    <property type="entry name" value="Aminotrans_IV"/>
</dbReference>
<comment type="function">
    <text evidence="10">Involved in the biosynthesis of p-aminobenzoate (PABA), a precursor of tetrahydrofolate. Converts 4-amino-4-deoxychorismate into 4-aminobenzoate (PABA) and pyruvate.</text>
</comment>
<dbReference type="Proteomes" id="UP000044625">
    <property type="component" value="Unassembled WGS sequence"/>
</dbReference>
<keyword evidence="5" id="KW-0289">Folate biosynthesis</keyword>
<evidence type="ECO:0000256" key="2">
    <source>
        <dbReference type="ARBA" id="ARBA00009320"/>
    </source>
</evidence>
<reference evidence="15" key="1">
    <citation type="submission" date="2015-03" db="EMBL/GenBank/DDBJ databases">
        <authorList>
            <person name="Murphy D."/>
        </authorList>
    </citation>
    <scope>NUCLEOTIDE SEQUENCE [LARGE SCALE GENOMIC DNA]</scope>
    <source>
        <strain evidence="15">A125KOH2</strain>
    </source>
</reference>
<sequence length="268" mass="29826">MFWINGVEQNFISASDRAVQFGDGCFTTARVAGGRVVWLDAHIQRLQQATKRLLMSAVNWDALTNEMVEAANHTKDGVLKVIISRGIGGRGYSAPVCQHPTRVISLSDYPAHYHSWRDRGISLALSPVPLARSPLLAGIKHLNRLEQVLIRMHLEQTEADEALVLDTEGMLVECCAANLFWRKKDKIFTPDLSQSGVDGIMRQRIISCLARHGWPVAIVAQPLSVLADADEVILCNALMPLLPVKSAETWVYNSRQLFDFLNLHCCDV</sequence>
<dbReference type="Pfam" id="PF01063">
    <property type="entry name" value="Aminotran_4"/>
    <property type="match status" value="1"/>
</dbReference>
<dbReference type="Gene3D" id="3.30.470.10">
    <property type="match status" value="1"/>
</dbReference>
<dbReference type="InterPro" id="IPR043131">
    <property type="entry name" value="BCAT-like_N"/>
</dbReference>
<comment type="cofactor">
    <cofactor evidence="1 14">
        <name>pyridoxal 5'-phosphate</name>
        <dbReference type="ChEBI" id="CHEBI:597326"/>
    </cofactor>
</comment>
<accession>A0A0T9NMQ6</accession>
<keyword evidence="6 15" id="KW-0456">Lyase</keyword>
<dbReference type="SUPFAM" id="SSF56752">
    <property type="entry name" value="D-aminoacid aminotransferase-like PLP-dependent enzymes"/>
    <property type="match status" value="1"/>
</dbReference>
<evidence type="ECO:0000256" key="7">
    <source>
        <dbReference type="ARBA" id="ARBA00035633"/>
    </source>
</evidence>
<evidence type="ECO:0000256" key="8">
    <source>
        <dbReference type="ARBA" id="ARBA00035676"/>
    </source>
</evidence>
<reference evidence="16 17" key="2">
    <citation type="submission" date="2015-03" db="EMBL/GenBank/DDBJ databases">
        <authorList>
            <consortium name="Pathogen Informatics"/>
            <person name="Murphy D."/>
        </authorList>
    </citation>
    <scope>NUCLEOTIDE SEQUENCE [LARGE SCALE GENOMIC DNA]</scope>
    <source>
        <strain evidence="17">type strain: CIP110230</strain>
        <strain evidence="16">Type strain: CIP110230</strain>
    </source>
</reference>
<reference evidence="18" key="3">
    <citation type="submission" date="2015-03" db="EMBL/GenBank/DDBJ databases">
        <authorList>
            <consortium name="Pathogen Informatics"/>
        </authorList>
    </citation>
    <scope>NUCLEOTIDE SEQUENCE [LARGE SCALE GENOMIC DNA]</scope>
    <source>
        <strain evidence="18">A125KOH2</strain>
    </source>
</reference>
<dbReference type="GO" id="GO:0008153">
    <property type="term" value="P:4-aminobenzoate biosynthetic process"/>
    <property type="evidence" value="ECO:0007669"/>
    <property type="project" value="UniProtKB-UniRule"/>
</dbReference>
<dbReference type="NCBIfam" id="TIGR03461">
    <property type="entry name" value="pabC_Proteo"/>
    <property type="match status" value="1"/>
</dbReference>
<evidence type="ECO:0000256" key="12">
    <source>
        <dbReference type="NCBIfam" id="TIGR03461"/>
    </source>
</evidence>
<evidence type="ECO:0000256" key="11">
    <source>
        <dbReference type="ARBA" id="ARBA00069174"/>
    </source>
</evidence>
<dbReference type="InterPro" id="IPR036038">
    <property type="entry name" value="Aminotransferase-like"/>
</dbReference>
<keyword evidence="4 14" id="KW-0663">Pyridoxal phosphate</keyword>
<comment type="subunit">
    <text evidence="3">Homodimer.</text>
</comment>
<dbReference type="STRING" id="1288385.ERS137968_01684"/>
<dbReference type="CDD" id="cd01559">
    <property type="entry name" value="ADCL_like"/>
    <property type="match status" value="1"/>
</dbReference>
<dbReference type="PROSITE" id="PS00770">
    <property type="entry name" value="AA_TRANSFER_CLASS_4"/>
    <property type="match status" value="1"/>
</dbReference>
<evidence type="ECO:0000256" key="5">
    <source>
        <dbReference type="ARBA" id="ARBA00022909"/>
    </source>
</evidence>
<dbReference type="GO" id="GO:0030170">
    <property type="term" value="F:pyridoxal phosphate binding"/>
    <property type="evidence" value="ECO:0007669"/>
    <property type="project" value="InterPro"/>
</dbReference>
<dbReference type="RefSeq" id="WP_049609499.1">
    <property type="nucleotide sequence ID" value="NZ_CAWMMU010000006.1"/>
</dbReference>
<dbReference type="InterPro" id="IPR018300">
    <property type="entry name" value="Aminotrans_IV_CS"/>
</dbReference>
<dbReference type="AlphaFoldDB" id="A0A0T9NMQ6"/>
<evidence type="ECO:0000256" key="1">
    <source>
        <dbReference type="ARBA" id="ARBA00001933"/>
    </source>
</evidence>
<evidence type="ECO:0000256" key="9">
    <source>
        <dbReference type="ARBA" id="ARBA00049529"/>
    </source>
</evidence>
<dbReference type="Gene3D" id="3.20.10.10">
    <property type="entry name" value="D-amino Acid Aminotransferase, subunit A, domain 2"/>
    <property type="match status" value="1"/>
</dbReference>
<evidence type="ECO:0000256" key="4">
    <source>
        <dbReference type="ARBA" id="ARBA00022898"/>
    </source>
</evidence>
<dbReference type="GO" id="GO:0008696">
    <property type="term" value="F:4-amino-4-deoxychorismate lyase activity"/>
    <property type="evidence" value="ECO:0007669"/>
    <property type="project" value="UniProtKB-UniRule"/>
</dbReference>
<evidence type="ECO:0000256" key="6">
    <source>
        <dbReference type="ARBA" id="ARBA00023239"/>
    </source>
</evidence>
<evidence type="ECO:0000313" key="18">
    <source>
        <dbReference type="Proteomes" id="UP000045840"/>
    </source>
</evidence>
<protein>
    <recommendedName>
        <fullName evidence="11 12">Aminodeoxychorismate lyase</fullName>
        <ecNumber evidence="8 12">4.1.3.38</ecNumber>
    </recommendedName>
</protein>
<gene>
    <name evidence="15" type="primary">pabC</name>
    <name evidence="15" type="ORF">ERS008529_00568</name>
    <name evidence="16" type="ORF">ERS137968_01684</name>
</gene>
<dbReference type="InterPro" id="IPR050571">
    <property type="entry name" value="Class-IV_PLP-Dep_Aminotrnsfr"/>
</dbReference>